<dbReference type="HOGENOM" id="CLU_3382851_0_0_7"/>
<evidence type="ECO:0000256" key="1">
    <source>
        <dbReference type="SAM" id="MobiDB-lite"/>
    </source>
</evidence>
<organism evidence="2 3">
    <name type="scientific">Myxococcus xanthus (strain DK1622)</name>
    <dbReference type="NCBI Taxonomy" id="246197"/>
    <lineage>
        <taxon>Bacteria</taxon>
        <taxon>Pseudomonadati</taxon>
        <taxon>Myxococcota</taxon>
        <taxon>Myxococcia</taxon>
        <taxon>Myxococcales</taxon>
        <taxon>Cystobacterineae</taxon>
        <taxon>Myxococcaceae</taxon>
        <taxon>Myxococcus</taxon>
    </lineage>
</organism>
<dbReference type="STRING" id="246197.MXAN_5226"/>
<reference evidence="2 3" key="1">
    <citation type="journal article" date="2006" name="Proc. Natl. Acad. Sci. U.S.A.">
        <title>Evolution of sensory complexity recorded in a myxobacterial genome.</title>
        <authorList>
            <person name="Goldman B.S."/>
            <person name="Nierman W.C."/>
            <person name="Kaiser D."/>
            <person name="Slater S.C."/>
            <person name="Durkin A.S."/>
            <person name="Eisen J.A."/>
            <person name="Ronning C.M."/>
            <person name="Barbazuk W.B."/>
            <person name="Blanchard M."/>
            <person name="Field C."/>
            <person name="Halling C."/>
            <person name="Hinkle G."/>
            <person name="Iartchuk O."/>
            <person name="Kim H.S."/>
            <person name="Mackenzie C."/>
            <person name="Madupu R."/>
            <person name="Miller N."/>
            <person name="Shvartsbeyn A."/>
            <person name="Sullivan S.A."/>
            <person name="Vaudin M."/>
            <person name="Wiegand R."/>
            <person name="Kaplan H.B."/>
        </authorList>
    </citation>
    <scope>NUCLEOTIDE SEQUENCE [LARGE SCALE GENOMIC DNA]</scope>
    <source>
        <strain evidence="3">DK1622</strain>
    </source>
</reference>
<gene>
    <name evidence="2" type="ordered locus">MXAN_5226</name>
</gene>
<dbReference type="Proteomes" id="UP000002402">
    <property type="component" value="Chromosome"/>
</dbReference>
<dbReference type="EMBL" id="CP000113">
    <property type="protein sequence ID" value="ABF91038.1"/>
    <property type="molecule type" value="Genomic_DNA"/>
</dbReference>
<name>Q1D1U5_MYXXD</name>
<evidence type="ECO:0000313" key="3">
    <source>
        <dbReference type="Proteomes" id="UP000002402"/>
    </source>
</evidence>
<dbReference type="EnsemblBacteria" id="ABF91038">
    <property type="protein sequence ID" value="ABF91038"/>
    <property type="gene ID" value="MXAN_5226"/>
</dbReference>
<dbReference type="AlphaFoldDB" id="Q1D1U5"/>
<feature type="region of interest" description="Disordered" evidence="1">
    <location>
        <begin position="1"/>
        <end position="33"/>
    </location>
</feature>
<keyword evidence="3" id="KW-1185">Reference proteome</keyword>
<accession>Q1D1U5</accession>
<proteinExistence type="predicted"/>
<dbReference type="KEGG" id="mxa:MXAN_5226"/>
<sequence>MTRGRLQRLANINHPAPSAGVGPRPWKRGELGT</sequence>
<evidence type="ECO:0000313" key="2">
    <source>
        <dbReference type="EMBL" id="ABF91038.1"/>
    </source>
</evidence>
<protein>
    <submittedName>
        <fullName evidence="2">Uncharacterized protein</fullName>
    </submittedName>
</protein>